<dbReference type="EMBL" id="FP236843">
    <property type="protein sequence ID" value="CAX61473.1"/>
    <property type="molecule type" value="Genomic_DNA"/>
</dbReference>
<accession>D8MXB6</accession>
<dbReference type="RefSeq" id="WP_013203956.1">
    <property type="nucleotide sequence ID" value="NC_014306.1"/>
</dbReference>
<reference evidence="1 2" key="1">
    <citation type="journal article" date="2010" name="BMC Genomics">
        <title>Genome comparison of the epiphytic bacteria Erwinia billingiae and E. tasmaniensis with the pear pathogen E. pyrifoliae.</title>
        <authorList>
            <person name="Kube M."/>
            <person name="Migdoll A.M."/>
            <person name="Gehring I."/>
            <person name="Heitmann K."/>
            <person name="Mayer Y."/>
            <person name="Kuhl H."/>
            <person name="Knaust F."/>
            <person name="Geider K."/>
            <person name="Reinhardt R."/>
        </authorList>
    </citation>
    <scope>NUCLEOTIDE SEQUENCE [LARGE SCALE GENOMIC DNA]</scope>
    <source>
        <strain evidence="1 2">Eb661</strain>
    </source>
</reference>
<protein>
    <submittedName>
        <fullName evidence="1">Uncharacterized protein</fullName>
    </submittedName>
</protein>
<dbReference type="HOGENOM" id="CLU_3216008_0_0_6"/>
<dbReference type="Proteomes" id="UP000008793">
    <property type="component" value="Chromosome"/>
</dbReference>
<name>D8MXB6_ERWBE</name>
<organism evidence="2">
    <name type="scientific">Erwinia billingiae (strain Eb661)</name>
    <dbReference type="NCBI Taxonomy" id="634500"/>
    <lineage>
        <taxon>Bacteria</taxon>
        <taxon>Pseudomonadati</taxon>
        <taxon>Pseudomonadota</taxon>
        <taxon>Gammaproteobacteria</taxon>
        <taxon>Enterobacterales</taxon>
        <taxon>Erwiniaceae</taxon>
        <taxon>Erwinia</taxon>
    </lineage>
</organism>
<sequence>MLNVILEGEAGGNATTACRNKVNHPIKTLPEKSKGYLDVYAVIG</sequence>
<dbReference type="STRING" id="634500.EbC_39420"/>
<gene>
    <name evidence="1" type="ordered locus">EbC_39420</name>
</gene>
<dbReference type="GeneID" id="90514699"/>
<evidence type="ECO:0000313" key="2">
    <source>
        <dbReference type="Proteomes" id="UP000008793"/>
    </source>
</evidence>
<dbReference type="AlphaFoldDB" id="D8MXB6"/>
<keyword evidence="2" id="KW-1185">Reference proteome</keyword>
<dbReference type="KEGG" id="ebi:EbC_39420"/>
<evidence type="ECO:0000313" key="1">
    <source>
        <dbReference type="EMBL" id="CAX61473.1"/>
    </source>
</evidence>
<proteinExistence type="predicted"/>